<keyword evidence="2" id="KW-1185">Reference proteome</keyword>
<dbReference type="AlphaFoldDB" id="D9SH70"/>
<sequence length="399" mass="44524">MSEAAQLNMDATAGRINSAALDVALQGEGAACYQLVKSRGLFADVSVFVSATQLQQMQGVISAVERVVNNDKWIIDNGQPATGNRCAKGVFYGYDFHLNAEGAHLIEINTNAGGAFLNRVLIESQRTLPGDAVSLPGLDTLFVEMFRREWQLARGEAPLGCIAIVDEQPEQQYLYPEFLIAQRQFERAGIRAVIVDPAELRGCDDGLYLGEQKIDLIYNRLTDFTLQQYPVLLQVYLNDQVVLTPNPEHYERYADKRNLARLTDADELRDLDVCENDIATLLAGIPHTFVVRSDLENRLWSDRKSLFFKPCFGYASRGAYRGEKLTRRVFGEILQAAYVAQQLAAPGERAIADDVTLKYDVRCYVYDGVIQLVAARLYQGQTTNFRTMGGGFAQVRRLG</sequence>
<protein>
    <submittedName>
        <fullName evidence="1">Uncharacterized protein</fullName>
    </submittedName>
</protein>
<dbReference type="RefSeq" id="WP_013293801.1">
    <property type="nucleotide sequence ID" value="NC_014394.1"/>
</dbReference>
<dbReference type="EMBL" id="CP002159">
    <property type="protein sequence ID" value="ADL55867.1"/>
    <property type="molecule type" value="Genomic_DNA"/>
</dbReference>
<dbReference type="eggNOG" id="COG2308">
    <property type="taxonomic scope" value="Bacteria"/>
</dbReference>
<gene>
    <name evidence="1" type="ordered locus">Galf_1857</name>
</gene>
<name>D9SH70_GALCS</name>
<evidence type="ECO:0000313" key="1">
    <source>
        <dbReference type="EMBL" id="ADL55867.1"/>
    </source>
</evidence>
<reference evidence="1 2" key="1">
    <citation type="submission" date="2010-08" db="EMBL/GenBank/DDBJ databases">
        <title>Complete sequence of Gallionella capsiferriformans ES-2.</title>
        <authorList>
            <consortium name="US DOE Joint Genome Institute"/>
            <person name="Lucas S."/>
            <person name="Copeland A."/>
            <person name="Lapidus A."/>
            <person name="Cheng J.-F."/>
            <person name="Bruce D."/>
            <person name="Goodwin L."/>
            <person name="Pitluck S."/>
            <person name="Chertkov O."/>
            <person name="Davenport K.W."/>
            <person name="Detter J.C."/>
            <person name="Han C."/>
            <person name="Tapia R."/>
            <person name="Land M."/>
            <person name="Hauser L."/>
            <person name="Chang Y.-J."/>
            <person name="Jeffries C."/>
            <person name="Kyrpides N."/>
            <person name="Ivanova N."/>
            <person name="Mikhailova N."/>
            <person name="Shelobolina E.S."/>
            <person name="Picardal F."/>
            <person name="Roden E."/>
            <person name="Emerson D."/>
            <person name="Woyke T."/>
        </authorList>
    </citation>
    <scope>NUCLEOTIDE SEQUENCE [LARGE SCALE GENOMIC DNA]</scope>
    <source>
        <strain evidence="1 2">ES-2</strain>
    </source>
</reference>
<evidence type="ECO:0000313" key="2">
    <source>
        <dbReference type="Proteomes" id="UP000001235"/>
    </source>
</evidence>
<dbReference type="OrthoDB" id="344992at2"/>
<dbReference type="KEGG" id="gca:Galf_1857"/>
<dbReference type="Proteomes" id="UP000001235">
    <property type="component" value="Chromosome"/>
</dbReference>
<dbReference type="STRING" id="395494.Galf_1857"/>
<proteinExistence type="predicted"/>
<dbReference type="HOGENOM" id="CLU_034373_0_0_4"/>
<accession>D9SH70</accession>
<organism evidence="1 2">
    <name type="scientific">Gallionella capsiferriformans (strain ES-2)</name>
    <name type="common">Gallionella ferruginea capsiferriformans (strain ES-2)</name>
    <dbReference type="NCBI Taxonomy" id="395494"/>
    <lineage>
        <taxon>Bacteria</taxon>
        <taxon>Pseudomonadati</taxon>
        <taxon>Pseudomonadota</taxon>
        <taxon>Betaproteobacteria</taxon>
        <taxon>Nitrosomonadales</taxon>
        <taxon>Gallionellaceae</taxon>
        <taxon>Gallionella</taxon>
    </lineage>
</organism>